<dbReference type="RefSeq" id="WP_098153295.1">
    <property type="nucleotide sequence ID" value="NZ_JAYNCN010000039.1"/>
</dbReference>
<name>A0A2A7SAX5_BURGA</name>
<reference evidence="4" key="1">
    <citation type="submission" date="2017-09" db="EMBL/GenBank/DDBJ databases">
        <title>FDA dAtabase for Regulatory Grade micrObial Sequences (FDA-ARGOS): Supporting development and validation of Infectious Disease Dx tests.</title>
        <authorList>
            <person name="Minogue T."/>
            <person name="Wolcott M."/>
            <person name="Wasieloski L."/>
            <person name="Aguilar W."/>
            <person name="Moore D."/>
            <person name="Tallon L."/>
            <person name="Sadzewicz L."/>
            <person name="Ott S."/>
            <person name="Zhao X."/>
            <person name="Nagaraj S."/>
            <person name="Vavikolanu K."/>
            <person name="Aluvathingal J."/>
            <person name="Nadendla S."/>
            <person name="Sichtig H."/>
        </authorList>
    </citation>
    <scope>NUCLEOTIDE SEQUENCE [LARGE SCALE GENOMIC DNA]</scope>
    <source>
        <strain evidence="4">FDAARGOS_390</strain>
    </source>
</reference>
<dbReference type="Gene3D" id="1.10.10.2830">
    <property type="match status" value="1"/>
</dbReference>
<dbReference type="InterPro" id="IPR036086">
    <property type="entry name" value="ParB/Sulfiredoxin_sf"/>
</dbReference>
<organism evidence="3 4">
    <name type="scientific">Burkholderia gladioli</name>
    <name type="common">Pseudomonas marginata</name>
    <name type="synonym">Phytomonas marginata</name>
    <dbReference type="NCBI Taxonomy" id="28095"/>
    <lineage>
        <taxon>Bacteria</taxon>
        <taxon>Pseudomonadati</taxon>
        <taxon>Pseudomonadota</taxon>
        <taxon>Betaproteobacteria</taxon>
        <taxon>Burkholderiales</taxon>
        <taxon>Burkholderiaceae</taxon>
        <taxon>Burkholderia</taxon>
    </lineage>
</organism>
<sequence>MNAVITEIPALAHDAGVPPAPPEAHQQAGEERLIPLKRLVASPFNVRRRKRTGIAALANNIAALANNIAAVGLLQNLVVHPMKVGAKRAQTFGVAAGETRRLALLELVERGLTAPDAEVRCLVVSAEAAVLISTSENEMREPMHPADQCEAYRVLVDAGRTIAEIALIYGTSETLVRQRLKLARVSPKLVDMYREDKIRLDQMQALALSDSHAEQERVWFEAQPYDRDAHTIRRKLVAGERDFRSNRVARFVGMDAYEAAGGFVRRDLFSHEGAAWYTDQALMERVAAEQLADIAAKVQADGWDWVEVIPVLDYTAQASFLRVVPTVVEPSAEQRQEMEAIQARLDAIEAEQQADDTDDETYERLEEEATALGVRHAAIEDSLAVYTPLQMAGAGAIVTIDPDGTLEILRGWTRRGDPASRGEGELTGGDDMDDGSAPQHPDTGSGAPASPDAPDAKGPHSRALTLRLNARRTASAGMALARNPHVALAALVHRFLITDYGPGSGGSAIDIQLHNHTGEIERNAPELADDTRYRLANEQRAAWGRLLPHDTDALLAWCVDQTDERLLLILAQYVGASVDSITGDEDAHCVNALTSALNLDLADDWTATRASYFDHVPKARIAEVVTAAVSPAEGMRLLKLKKAEAAVEAERLVSAARWLPEHFALAETRPKTLWRLAGASSDRDDDGDQDQDDARCEVTDEQPRADQDTAYVDATVAEGEGMPPRD</sequence>
<accession>A0A2A7SAX5</accession>
<dbReference type="GO" id="GO:0005694">
    <property type="term" value="C:chromosome"/>
    <property type="evidence" value="ECO:0007669"/>
    <property type="project" value="TreeGrafter"/>
</dbReference>
<feature type="region of interest" description="Disordered" evidence="1">
    <location>
        <begin position="678"/>
        <end position="726"/>
    </location>
</feature>
<protein>
    <submittedName>
        <fullName evidence="3">Nuclease</fullName>
    </submittedName>
</protein>
<evidence type="ECO:0000256" key="1">
    <source>
        <dbReference type="SAM" id="MobiDB-lite"/>
    </source>
</evidence>
<dbReference type="Gene3D" id="3.90.1530.30">
    <property type="match status" value="1"/>
</dbReference>
<dbReference type="SUPFAM" id="SSF109709">
    <property type="entry name" value="KorB DNA-binding domain-like"/>
    <property type="match status" value="1"/>
</dbReference>
<feature type="region of interest" description="Disordered" evidence="1">
    <location>
        <begin position="411"/>
        <end position="460"/>
    </location>
</feature>
<dbReference type="PANTHER" id="PTHR33375">
    <property type="entry name" value="CHROMOSOME-PARTITIONING PROTEIN PARB-RELATED"/>
    <property type="match status" value="1"/>
</dbReference>
<evidence type="ECO:0000313" key="3">
    <source>
        <dbReference type="EMBL" id="PEH40593.1"/>
    </source>
</evidence>
<feature type="compositionally biased region" description="Basic and acidic residues" evidence="1">
    <location>
        <begin position="692"/>
        <end position="707"/>
    </location>
</feature>
<proteinExistence type="predicted"/>
<feature type="domain" description="ParB-like N-terminal" evidence="2">
    <location>
        <begin position="32"/>
        <end position="138"/>
    </location>
</feature>
<dbReference type="GO" id="GO:0007059">
    <property type="term" value="P:chromosome segregation"/>
    <property type="evidence" value="ECO:0007669"/>
    <property type="project" value="TreeGrafter"/>
</dbReference>
<evidence type="ECO:0000259" key="2">
    <source>
        <dbReference type="SMART" id="SM00470"/>
    </source>
</evidence>
<dbReference type="SUPFAM" id="SSF110849">
    <property type="entry name" value="ParB/Sulfiredoxin"/>
    <property type="match status" value="1"/>
</dbReference>
<dbReference type="AlphaFoldDB" id="A0A2A7SAX5"/>
<gene>
    <name evidence="3" type="ORF">CRM94_16450</name>
</gene>
<dbReference type="Proteomes" id="UP000220629">
    <property type="component" value="Unassembled WGS sequence"/>
</dbReference>
<dbReference type="EMBL" id="PDDY01000002">
    <property type="protein sequence ID" value="PEH40593.1"/>
    <property type="molecule type" value="Genomic_DNA"/>
</dbReference>
<dbReference type="PANTHER" id="PTHR33375:SF7">
    <property type="entry name" value="CHROMOSOME 2-PARTITIONING PROTEIN PARB-RELATED"/>
    <property type="match status" value="1"/>
</dbReference>
<dbReference type="CDD" id="cd16406">
    <property type="entry name" value="ParB_N_like"/>
    <property type="match status" value="1"/>
</dbReference>
<dbReference type="InterPro" id="IPR050336">
    <property type="entry name" value="Chromosome_partition/occlusion"/>
</dbReference>
<feature type="compositionally biased region" description="Basic and acidic residues" evidence="1">
    <location>
        <begin position="414"/>
        <end position="424"/>
    </location>
</feature>
<dbReference type="InterPro" id="IPR003115">
    <property type="entry name" value="ParB_N"/>
</dbReference>
<evidence type="ECO:0000313" key="4">
    <source>
        <dbReference type="Proteomes" id="UP000220629"/>
    </source>
</evidence>
<comment type="caution">
    <text evidence="3">The sequence shown here is derived from an EMBL/GenBank/DDBJ whole genome shotgun (WGS) entry which is preliminary data.</text>
</comment>
<dbReference type="SMART" id="SM00470">
    <property type="entry name" value="ParB"/>
    <property type="match status" value="1"/>
</dbReference>
<feature type="compositionally biased region" description="Low complexity" evidence="1">
    <location>
        <begin position="444"/>
        <end position="453"/>
    </location>
</feature>